<protein>
    <submittedName>
        <fullName evidence="2">Fe-S oxidoreductase</fullName>
    </submittedName>
</protein>
<dbReference type="eggNOG" id="COG3313">
    <property type="taxonomic scope" value="Bacteria"/>
</dbReference>
<name>A0A0A7EID7_9GAMM</name>
<keyword evidence="3" id="KW-1185">Reference proteome</keyword>
<sequence>MEQIEIFEIPSPCKGVCQVNNRGYCLGCFRSREERFHWNQLSNAQKKHIIRLCAQREKRIRQHQAQQQDSNSNGSEQTNLDF</sequence>
<dbReference type="KEGG" id="pseo:OM33_06305"/>
<dbReference type="InterPro" id="IPR010710">
    <property type="entry name" value="DUF1289"/>
</dbReference>
<dbReference type="OrthoDB" id="8911262at2"/>
<gene>
    <name evidence="2" type="ORF">OM33_06305</name>
</gene>
<dbReference type="PANTHER" id="PTHR35175">
    <property type="entry name" value="DUF1289 DOMAIN-CONTAINING PROTEIN"/>
    <property type="match status" value="1"/>
</dbReference>
<accession>A0A0A7EID7</accession>
<dbReference type="Pfam" id="PF06945">
    <property type="entry name" value="DUF1289"/>
    <property type="match status" value="1"/>
</dbReference>
<dbReference type="AlphaFoldDB" id="A0A0A7EID7"/>
<reference evidence="2 3" key="1">
    <citation type="submission" date="2014-11" db="EMBL/GenBank/DDBJ databases">
        <title>Complete Genome Sequence of Pseudoalteromonas sp. Strain OCN003 Isolated from Kaneohe Bay, Oahu, Hawaii.</title>
        <authorList>
            <person name="Beurmann S."/>
            <person name="Videau P."/>
            <person name="Ushijima B."/>
            <person name="Smith A.M."/>
            <person name="Aeby G.S."/>
            <person name="Callahan S.M."/>
            <person name="Belcaid M."/>
        </authorList>
    </citation>
    <scope>NUCLEOTIDE SEQUENCE [LARGE SCALE GENOMIC DNA]</scope>
    <source>
        <strain evidence="2 3">OCN003</strain>
    </source>
</reference>
<feature type="region of interest" description="Disordered" evidence="1">
    <location>
        <begin position="60"/>
        <end position="82"/>
    </location>
</feature>
<dbReference type="Proteomes" id="UP000030341">
    <property type="component" value="Chromosome 1"/>
</dbReference>
<dbReference type="EMBL" id="CP009888">
    <property type="protein sequence ID" value="AIY66308.1"/>
    <property type="molecule type" value="Genomic_DNA"/>
</dbReference>
<dbReference type="HOGENOM" id="CLU_162538_0_2_6"/>
<evidence type="ECO:0000313" key="3">
    <source>
        <dbReference type="Proteomes" id="UP000030341"/>
    </source>
</evidence>
<dbReference type="PANTHER" id="PTHR35175:SF1">
    <property type="entry name" value="OXIDOREDUCTASE"/>
    <property type="match status" value="1"/>
</dbReference>
<evidence type="ECO:0000313" key="2">
    <source>
        <dbReference type="EMBL" id="AIY66308.1"/>
    </source>
</evidence>
<proteinExistence type="predicted"/>
<evidence type="ECO:0000256" key="1">
    <source>
        <dbReference type="SAM" id="MobiDB-lite"/>
    </source>
</evidence>
<dbReference type="STRING" id="1348114.OM33_06305"/>
<dbReference type="RefSeq" id="WP_038643093.1">
    <property type="nucleotide sequence ID" value="NZ_CP009888.1"/>
</dbReference>
<feature type="compositionally biased region" description="Polar residues" evidence="1">
    <location>
        <begin position="63"/>
        <end position="82"/>
    </location>
</feature>
<organism evidence="2 3">
    <name type="scientific">Pseudoalteromonas piratica</name>
    <dbReference type="NCBI Taxonomy" id="1348114"/>
    <lineage>
        <taxon>Bacteria</taxon>
        <taxon>Pseudomonadati</taxon>
        <taxon>Pseudomonadota</taxon>
        <taxon>Gammaproteobacteria</taxon>
        <taxon>Alteromonadales</taxon>
        <taxon>Pseudoalteromonadaceae</taxon>
        <taxon>Pseudoalteromonas</taxon>
    </lineage>
</organism>